<dbReference type="PROSITE" id="PS50157">
    <property type="entry name" value="ZINC_FINGER_C2H2_2"/>
    <property type="match status" value="1"/>
</dbReference>
<evidence type="ECO:0000256" key="9">
    <source>
        <dbReference type="PROSITE-ProRule" id="PRU00042"/>
    </source>
</evidence>
<dbReference type="RefSeq" id="XP_009160410.1">
    <property type="nucleotide sequence ID" value="XM_009162162.1"/>
</dbReference>
<feature type="compositionally biased region" description="Basic and acidic residues" evidence="10">
    <location>
        <begin position="260"/>
        <end position="269"/>
    </location>
</feature>
<dbReference type="InterPro" id="IPR013087">
    <property type="entry name" value="Znf_C2H2_type"/>
</dbReference>
<dbReference type="SUPFAM" id="SSF57667">
    <property type="entry name" value="beta-beta-alpha zinc fingers"/>
    <property type="match status" value="2"/>
</dbReference>
<evidence type="ECO:0000256" key="8">
    <source>
        <dbReference type="ARBA" id="ARBA00034126"/>
    </source>
</evidence>
<dbReference type="InParanoid" id="H6C9U6"/>
<organism evidence="12 13">
    <name type="scientific">Exophiala dermatitidis (strain ATCC 34100 / CBS 525.76 / NIH/UT8656)</name>
    <name type="common">Black yeast</name>
    <name type="synonym">Wangiella dermatitidis</name>
    <dbReference type="NCBI Taxonomy" id="858893"/>
    <lineage>
        <taxon>Eukaryota</taxon>
        <taxon>Fungi</taxon>
        <taxon>Dikarya</taxon>
        <taxon>Ascomycota</taxon>
        <taxon>Pezizomycotina</taxon>
        <taxon>Eurotiomycetes</taxon>
        <taxon>Chaetothyriomycetidae</taxon>
        <taxon>Chaetothyriales</taxon>
        <taxon>Herpotrichiellaceae</taxon>
        <taxon>Exophiala</taxon>
    </lineage>
</organism>
<dbReference type="GO" id="GO:0042273">
    <property type="term" value="P:ribosomal large subunit biogenesis"/>
    <property type="evidence" value="ECO:0007669"/>
    <property type="project" value="TreeGrafter"/>
</dbReference>
<feature type="compositionally biased region" description="Polar residues" evidence="10">
    <location>
        <begin position="416"/>
        <end position="428"/>
    </location>
</feature>
<keyword evidence="4" id="KW-0479">Metal-binding</keyword>
<dbReference type="VEuPathDB" id="FungiDB:HMPREF1120_07925"/>
<evidence type="ECO:0000256" key="10">
    <source>
        <dbReference type="SAM" id="MobiDB-lite"/>
    </source>
</evidence>
<keyword evidence="5" id="KW-0677">Repeat</keyword>
<dbReference type="PANTHER" id="PTHR13182">
    <property type="entry name" value="ZINC FINGER PROTEIN 622"/>
    <property type="match status" value="1"/>
</dbReference>
<reference evidence="12" key="1">
    <citation type="submission" date="2011-07" db="EMBL/GenBank/DDBJ databases">
        <title>The Genome Sequence of Exophiala (Wangiella) dermatitidis NIH/UT8656.</title>
        <authorList>
            <consortium name="The Broad Institute Genome Sequencing Platform"/>
            <person name="Cuomo C."/>
            <person name="Wang Z."/>
            <person name="Hunicke-Smith S."/>
            <person name="Szanislo P.J."/>
            <person name="Earl A."/>
            <person name="Young S.K."/>
            <person name="Zeng Q."/>
            <person name="Gargeya S."/>
            <person name="Fitzgerald M."/>
            <person name="Haas B."/>
            <person name="Abouelleil A."/>
            <person name="Alvarado L."/>
            <person name="Arachchi H.M."/>
            <person name="Berlin A."/>
            <person name="Brown A."/>
            <person name="Chapman S.B."/>
            <person name="Chen Z."/>
            <person name="Dunbar C."/>
            <person name="Freedman E."/>
            <person name="Gearin G."/>
            <person name="Gellesch M."/>
            <person name="Goldberg J."/>
            <person name="Griggs A."/>
            <person name="Gujja S."/>
            <person name="Heiman D."/>
            <person name="Howarth C."/>
            <person name="Larson L."/>
            <person name="Lui A."/>
            <person name="MacDonald P.J.P."/>
            <person name="Montmayeur A."/>
            <person name="Murphy C."/>
            <person name="Neiman D."/>
            <person name="Pearson M."/>
            <person name="Priest M."/>
            <person name="Roberts A."/>
            <person name="Saif S."/>
            <person name="Shea T."/>
            <person name="Shenoy N."/>
            <person name="Sisk P."/>
            <person name="Stolte C."/>
            <person name="Sykes S."/>
            <person name="Wortman J."/>
            <person name="Nusbaum C."/>
            <person name="Birren B."/>
        </authorList>
    </citation>
    <scope>NUCLEOTIDE SEQUENCE</scope>
    <source>
        <strain evidence="12">NIH/UT8656</strain>
    </source>
</reference>
<dbReference type="GO" id="GO:0005737">
    <property type="term" value="C:cytoplasm"/>
    <property type="evidence" value="ECO:0007669"/>
    <property type="project" value="UniProtKB-SubCell"/>
</dbReference>
<keyword evidence="13" id="KW-1185">Reference proteome</keyword>
<dbReference type="Proteomes" id="UP000007304">
    <property type="component" value="Unassembled WGS sequence"/>
</dbReference>
<feature type="region of interest" description="Disordered" evidence="10">
    <location>
        <begin position="379"/>
        <end position="465"/>
    </location>
</feature>
<dbReference type="STRING" id="858893.H6C9U6"/>
<dbReference type="InterPro" id="IPR040025">
    <property type="entry name" value="Znf622/Rei1/Reh1"/>
</dbReference>
<dbReference type="EMBL" id="JH226136">
    <property type="protein sequence ID" value="EHY59949.1"/>
    <property type="molecule type" value="Genomic_DNA"/>
</dbReference>
<sequence length="605" mass="67797">MEKVDSDSRHFVTVSSVSPSHLFAVPREKRHIRDPPTLFTSSSILFQTSATVATNSHTVASGSLPPRSSSLPISSAQPRYLSAPISTAIMATAAPAPVDIAQTHPYTCNSCAVAFRNSDAQRTHMRSDWHRYNLKRRLAELPAVSSEDYNEKVLAAQATNKAAAAQASFAKSCPTCQKTYYSENAYQNHLASKAHRAKELAGNKSSRADSVSQSAVSPSEPRDPEAEAEFEKVVAGMKETSIQEPPASILRRPSAPPPDVEPKEDHPMSPEKPVVSAIPLSRCLFCNYDSPNVKLSVAHMTKIHGLFIPEQNYLVDPEGLLRYMQAKIHENFECLYCHKLRGNAEGVQTHMRDKGHCKIAFETEEEMIEVGQFYDFSSTYSDDGGDESETEAKSKQNGGVKLNGWGEAEADDGWETDSSFSSLDTNDLASVPNDDRTSSYQRLPMHRHHSNTDPRPHRTADGFHSHAHHHNNAVFYDEHEMYLPSGRVAGHRNLRKYYRQNLHSYPTAAERMERAQRLIEEGSSDAEMEDIDDNDIQMPPATPPRNSLMRRGEAGMLGASNQQRRDVRSQEIRSRTKAQRQQNRYQAKLEKQNNFQKHFRDPLLQ</sequence>
<dbReference type="AlphaFoldDB" id="H6C9U6"/>
<name>H6C9U6_EXODN</name>
<feature type="compositionally biased region" description="Basic and acidic residues" evidence="10">
    <location>
        <begin position="450"/>
        <end position="464"/>
    </location>
</feature>
<keyword evidence="6 9" id="KW-0863">Zinc-finger</keyword>
<comment type="similarity">
    <text evidence="8">Belongs to the REI1 family.</text>
</comment>
<evidence type="ECO:0000256" key="6">
    <source>
        <dbReference type="ARBA" id="ARBA00022771"/>
    </source>
</evidence>
<dbReference type="PANTHER" id="PTHR13182:SF8">
    <property type="entry name" value="CYTOPLASMIC 60S SUBUNIT BIOGENESIS FACTOR ZNF622"/>
    <property type="match status" value="1"/>
</dbReference>
<dbReference type="Pfam" id="PF12756">
    <property type="entry name" value="zf-C2H2_2"/>
    <property type="match status" value="1"/>
</dbReference>
<feature type="compositionally biased region" description="Basic and acidic residues" evidence="10">
    <location>
        <begin position="563"/>
        <end position="574"/>
    </location>
</feature>
<dbReference type="GO" id="GO:0030687">
    <property type="term" value="C:preribosome, large subunit precursor"/>
    <property type="evidence" value="ECO:0007669"/>
    <property type="project" value="TreeGrafter"/>
</dbReference>
<dbReference type="OMA" id="NATHMER"/>
<keyword evidence="3" id="KW-0690">Ribosome biogenesis</keyword>
<accession>H6C9U6</accession>
<proteinExistence type="inferred from homology"/>
<keyword evidence="7" id="KW-0862">Zinc</keyword>
<dbReference type="HOGENOM" id="CLU_018787_1_2_1"/>
<evidence type="ECO:0000256" key="4">
    <source>
        <dbReference type="ARBA" id="ARBA00022723"/>
    </source>
</evidence>
<feature type="region of interest" description="Disordered" evidence="10">
    <location>
        <begin position="194"/>
        <end position="228"/>
    </location>
</feature>
<dbReference type="FunCoup" id="H6C9U6">
    <property type="interactions" value="890"/>
</dbReference>
<evidence type="ECO:0000313" key="13">
    <source>
        <dbReference type="Proteomes" id="UP000007304"/>
    </source>
</evidence>
<evidence type="ECO:0000256" key="3">
    <source>
        <dbReference type="ARBA" id="ARBA00022517"/>
    </source>
</evidence>
<dbReference type="SMART" id="SM00451">
    <property type="entry name" value="ZnF_U1"/>
    <property type="match status" value="2"/>
</dbReference>
<comment type="subcellular location">
    <subcellularLocation>
        <location evidence="1">Cytoplasm</location>
    </subcellularLocation>
</comment>
<feature type="compositionally biased region" description="Acidic residues" evidence="10">
    <location>
        <begin position="523"/>
        <end position="535"/>
    </location>
</feature>
<dbReference type="GeneID" id="20312564"/>
<evidence type="ECO:0000256" key="5">
    <source>
        <dbReference type="ARBA" id="ARBA00022737"/>
    </source>
</evidence>
<feature type="domain" description="C2H2-type" evidence="11">
    <location>
        <begin position="106"/>
        <end position="130"/>
    </location>
</feature>
<feature type="region of interest" description="Disordered" evidence="10">
    <location>
        <begin position="241"/>
        <end position="272"/>
    </location>
</feature>
<dbReference type="PROSITE" id="PS00028">
    <property type="entry name" value="ZINC_FINGER_C2H2_1"/>
    <property type="match status" value="2"/>
</dbReference>
<dbReference type="Pfam" id="PF12171">
    <property type="entry name" value="zf-C2H2_jaz"/>
    <property type="match status" value="1"/>
</dbReference>
<dbReference type="InterPro" id="IPR041661">
    <property type="entry name" value="ZN622/Rei1/Reh1_Znf-C2H2"/>
</dbReference>
<dbReference type="OrthoDB" id="19329at2759"/>
<keyword evidence="2" id="KW-0963">Cytoplasm</keyword>
<dbReference type="InterPro" id="IPR022755">
    <property type="entry name" value="Znf_C2H2_jaz"/>
</dbReference>
<evidence type="ECO:0000259" key="11">
    <source>
        <dbReference type="PROSITE" id="PS50157"/>
    </source>
</evidence>
<dbReference type="eggNOG" id="KOG2785">
    <property type="taxonomic scope" value="Eukaryota"/>
</dbReference>
<feature type="compositionally biased region" description="Polar residues" evidence="10">
    <location>
        <begin position="203"/>
        <end position="217"/>
    </location>
</feature>
<evidence type="ECO:0000256" key="7">
    <source>
        <dbReference type="ARBA" id="ARBA00022833"/>
    </source>
</evidence>
<dbReference type="InterPro" id="IPR003604">
    <property type="entry name" value="Matrin/U1-like-C_Znf_C2H2"/>
</dbReference>
<dbReference type="InterPro" id="IPR036236">
    <property type="entry name" value="Znf_C2H2_sf"/>
</dbReference>
<dbReference type="SMART" id="SM00355">
    <property type="entry name" value="ZnF_C2H2"/>
    <property type="match status" value="4"/>
</dbReference>
<evidence type="ECO:0000256" key="1">
    <source>
        <dbReference type="ARBA" id="ARBA00004496"/>
    </source>
</evidence>
<dbReference type="GO" id="GO:0008270">
    <property type="term" value="F:zinc ion binding"/>
    <property type="evidence" value="ECO:0007669"/>
    <property type="project" value="UniProtKB-KW"/>
</dbReference>
<evidence type="ECO:0000313" key="12">
    <source>
        <dbReference type="EMBL" id="EHY59949.1"/>
    </source>
</evidence>
<evidence type="ECO:0000256" key="2">
    <source>
        <dbReference type="ARBA" id="ARBA00022490"/>
    </source>
</evidence>
<feature type="region of interest" description="Disordered" evidence="10">
    <location>
        <begin position="523"/>
        <end position="605"/>
    </location>
</feature>
<gene>
    <name evidence="12" type="ORF">HMPREF1120_07925</name>
</gene>
<dbReference type="GO" id="GO:0003676">
    <property type="term" value="F:nucleic acid binding"/>
    <property type="evidence" value="ECO:0007669"/>
    <property type="project" value="InterPro"/>
</dbReference>
<protein>
    <recommendedName>
        <fullName evidence="11">C2H2-type domain-containing protein</fullName>
    </recommendedName>
</protein>